<evidence type="ECO:0000313" key="5">
    <source>
        <dbReference type="Proteomes" id="UP000289200"/>
    </source>
</evidence>
<dbReference type="RefSeq" id="WP_129610635.1">
    <property type="nucleotide sequence ID" value="NZ_NPEW01000279.1"/>
</dbReference>
<comment type="caution">
    <text evidence="3">The sequence shown here is derived from an EMBL/GenBank/DDBJ whole genome shotgun (WGS) entry which is preliminary data.</text>
</comment>
<reference evidence="3 6" key="3">
    <citation type="submission" date="2019-11" db="EMBL/GenBank/DDBJ databases">
        <title>Whole-genome sequence of Rhodoplanes serenus DSM 18633, type strain.</title>
        <authorList>
            <person name="Kyndt J.A."/>
            <person name="Meyer T.E."/>
        </authorList>
    </citation>
    <scope>NUCLEOTIDE SEQUENCE [LARGE SCALE GENOMIC DNA]</scope>
    <source>
        <strain evidence="3 6">DSM 18633</strain>
    </source>
</reference>
<feature type="compositionally biased region" description="Pro residues" evidence="1">
    <location>
        <begin position="56"/>
        <end position="66"/>
    </location>
</feature>
<evidence type="ECO:0000256" key="1">
    <source>
        <dbReference type="SAM" id="MobiDB-lite"/>
    </source>
</evidence>
<reference evidence="4" key="1">
    <citation type="submission" date="2018-10" db="EMBL/GenBank/DDBJ databases">
        <authorList>
            <person name="Peiro R."/>
            <person name="Begona"/>
            <person name="Cbmso G."/>
            <person name="Lopez M."/>
            <person name="Gonzalez S."/>
            <person name="Sacristan E."/>
            <person name="Castillo E."/>
        </authorList>
    </citation>
    <scope>NUCLEOTIDE SEQUENCE</scope>
    <source>
        <strain evidence="4">Rhod_genome</strain>
    </source>
</reference>
<name>A0A327JZA5_9BRAD</name>
<dbReference type="Proteomes" id="UP000289200">
    <property type="component" value="Unassembled WGS sequence"/>
</dbReference>
<evidence type="ECO:0000256" key="2">
    <source>
        <dbReference type="SAM" id="SignalP"/>
    </source>
</evidence>
<evidence type="ECO:0000313" key="3">
    <source>
        <dbReference type="EMBL" id="MTW16802.1"/>
    </source>
</evidence>
<reference evidence="5" key="2">
    <citation type="submission" date="2018-10" db="EMBL/GenBank/DDBJ databases">
        <authorList>
            <person name="Peiro R."/>
            <person name="Begona"/>
            <person name="Cbmso G."/>
            <person name="Lopez M."/>
            <person name="Gonzalez S."/>
            <person name="Sacristan E."/>
            <person name="Castillo E."/>
        </authorList>
    </citation>
    <scope>NUCLEOTIDE SEQUENCE [LARGE SCALE GENOMIC DNA]</scope>
</reference>
<feature type="signal peptide" evidence="2">
    <location>
        <begin position="1"/>
        <end position="21"/>
    </location>
</feature>
<dbReference type="OrthoDB" id="7363830at2"/>
<gene>
    <name evidence="3" type="ORF">GJ689_11360</name>
    <name evidence="4" type="ORF">RHODGE_RHODGE_03737</name>
</gene>
<dbReference type="EMBL" id="UWOC01000171">
    <property type="protein sequence ID" value="VCU10538.1"/>
    <property type="molecule type" value="Genomic_DNA"/>
</dbReference>
<organism evidence="3 6">
    <name type="scientific">Rhodoplanes serenus</name>
    <dbReference type="NCBI Taxonomy" id="200615"/>
    <lineage>
        <taxon>Bacteria</taxon>
        <taxon>Pseudomonadati</taxon>
        <taxon>Pseudomonadota</taxon>
        <taxon>Alphaproteobacteria</taxon>
        <taxon>Hyphomicrobiales</taxon>
        <taxon>Nitrobacteraceae</taxon>
        <taxon>Rhodoplanes</taxon>
    </lineage>
</organism>
<feature type="region of interest" description="Disordered" evidence="1">
    <location>
        <begin position="17"/>
        <end position="79"/>
    </location>
</feature>
<evidence type="ECO:0000313" key="4">
    <source>
        <dbReference type="EMBL" id="VCU10538.1"/>
    </source>
</evidence>
<evidence type="ECO:0000313" key="6">
    <source>
        <dbReference type="Proteomes" id="UP000438991"/>
    </source>
</evidence>
<protein>
    <recommendedName>
        <fullName evidence="7">Lipoprotein</fullName>
    </recommendedName>
</protein>
<keyword evidence="2" id="KW-0732">Signal</keyword>
<feature type="chain" id="PRO_5041070279" description="Lipoprotein" evidence="2">
    <location>
        <begin position="22"/>
        <end position="79"/>
    </location>
</feature>
<keyword evidence="5" id="KW-1185">Reference proteome</keyword>
<sequence>MLALVALIGTLALAGCGRKNALEPPPSAQAVPTPAEQPAPSGWRTPSGGIPDLNPTQPPPPPPATPPRNRTFPLDALLN</sequence>
<dbReference type="Proteomes" id="UP000438991">
    <property type="component" value="Unassembled WGS sequence"/>
</dbReference>
<dbReference type="EMBL" id="WNKV01000007">
    <property type="protein sequence ID" value="MTW16802.1"/>
    <property type="molecule type" value="Genomic_DNA"/>
</dbReference>
<proteinExistence type="predicted"/>
<accession>A0A327JZA5</accession>
<evidence type="ECO:0008006" key="7">
    <source>
        <dbReference type="Google" id="ProtNLM"/>
    </source>
</evidence>
<dbReference type="AlphaFoldDB" id="A0A327JZA5"/>